<comment type="caution">
    <text evidence="1">The sequence shown here is derived from an EMBL/GenBank/DDBJ whole genome shotgun (WGS) entry which is preliminary data.</text>
</comment>
<keyword evidence="2" id="KW-1185">Reference proteome</keyword>
<dbReference type="EMBL" id="JBGFUD010009990">
    <property type="protein sequence ID" value="MFH4982744.1"/>
    <property type="molecule type" value="Genomic_DNA"/>
</dbReference>
<sequence length="94" mass="10576">MLQSSLNAHFLIVPYSAISVDDILQFVAKYLLMSKLILSATESDTRSVGDNWSKLCMTPADTRKSRNYGETTVNSDVRQIICRKWKMCSPNSAN</sequence>
<evidence type="ECO:0000313" key="1">
    <source>
        <dbReference type="EMBL" id="MFH4982744.1"/>
    </source>
</evidence>
<protein>
    <submittedName>
        <fullName evidence="1">Uncharacterized protein</fullName>
    </submittedName>
</protein>
<evidence type="ECO:0000313" key="2">
    <source>
        <dbReference type="Proteomes" id="UP001608902"/>
    </source>
</evidence>
<reference evidence="1 2" key="1">
    <citation type="submission" date="2024-08" db="EMBL/GenBank/DDBJ databases">
        <title>Gnathostoma spinigerum genome.</title>
        <authorList>
            <person name="Gonzalez-Bertolin B."/>
            <person name="Monzon S."/>
            <person name="Zaballos A."/>
            <person name="Jimenez P."/>
            <person name="Dekumyoy P."/>
            <person name="Varona S."/>
            <person name="Cuesta I."/>
            <person name="Sumanam S."/>
            <person name="Adisakwattana P."/>
            <person name="Gasser R.B."/>
            <person name="Hernandez-Gonzalez A."/>
            <person name="Young N.D."/>
            <person name="Perteguer M.J."/>
        </authorList>
    </citation>
    <scope>NUCLEOTIDE SEQUENCE [LARGE SCALE GENOMIC DNA]</scope>
    <source>
        <strain evidence="1">AL3</strain>
        <tissue evidence="1">Liver</tissue>
    </source>
</reference>
<dbReference type="Proteomes" id="UP001608902">
    <property type="component" value="Unassembled WGS sequence"/>
</dbReference>
<proteinExistence type="predicted"/>
<dbReference type="AlphaFoldDB" id="A0ABD6EZJ6"/>
<gene>
    <name evidence="1" type="ORF">AB6A40_009453</name>
</gene>
<accession>A0ABD6EZJ6</accession>
<organism evidence="1 2">
    <name type="scientific">Gnathostoma spinigerum</name>
    <dbReference type="NCBI Taxonomy" id="75299"/>
    <lineage>
        <taxon>Eukaryota</taxon>
        <taxon>Metazoa</taxon>
        <taxon>Ecdysozoa</taxon>
        <taxon>Nematoda</taxon>
        <taxon>Chromadorea</taxon>
        <taxon>Rhabditida</taxon>
        <taxon>Spirurina</taxon>
        <taxon>Gnathostomatomorpha</taxon>
        <taxon>Gnathostomatoidea</taxon>
        <taxon>Gnathostomatidae</taxon>
        <taxon>Gnathostoma</taxon>
    </lineage>
</organism>
<name>A0ABD6EZJ6_9BILA</name>